<dbReference type="GeneTree" id="ENSGT00940000164955"/>
<keyword evidence="14" id="KW-1185">Reference proteome</keyword>
<evidence type="ECO:0000256" key="10">
    <source>
        <dbReference type="SAM" id="Phobius"/>
    </source>
</evidence>
<reference evidence="14" key="3">
    <citation type="journal article" date="2014" name="Nature">
        <title>Elephant shark genome provides unique insights into gnathostome evolution.</title>
        <authorList>
            <consortium name="International Elephant Shark Genome Sequencing Consortium"/>
            <person name="Venkatesh B."/>
            <person name="Lee A.P."/>
            <person name="Ravi V."/>
            <person name="Maurya A.K."/>
            <person name="Lian M.M."/>
            <person name="Swann J.B."/>
            <person name="Ohta Y."/>
            <person name="Flajnik M.F."/>
            <person name="Sutoh Y."/>
            <person name="Kasahara M."/>
            <person name="Hoon S."/>
            <person name="Gangu V."/>
            <person name="Roy S.W."/>
            <person name="Irimia M."/>
            <person name="Korzh V."/>
            <person name="Kondrychyn I."/>
            <person name="Lim Z.W."/>
            <person name="Tay B.H."/>
            <person name="Tohari S."/>
            <person name="Kong K.W."/>
            <person name="Ho S."/>
            <person name="Lorente-Galdos B."/>
            <person name="Quilez J."/>
            <person name="Marques-Bonet T."/>
            <person name="Raney B.J."/>
            <person name="Ingham P.W."/>
            <person name="Tay A."/>
            <person name="Hillier L.W."/>
            <person name="Minx P."/>
            <person name="Boehm T."/>
            <person name="Wilson R.K."/>
            <person name="Brenner S."/>
            <person name="Warren W.C."/>
        </authorList>
    </citation>
    <scope>NUCLEOTIDE SEQUENCE [LARGE SCALE GENOMIC DNA]</scope>
</reference>
<evidence type="ECO:0000256" key="3">
    <source>
        <dbReference type="ARBA" id="ARBA00022737"/>
    </source>
</evidence>
<feature type="domain" description="Cadherin" evidence="12">
    <location>
        <begin position="359"/>
        <end position="477"/>
    </location>
</feature>
<gene>
    <name evidence="13" type="primary">cdhr5b</name>
</gene>
<feature type="region of interest" description="Disordered" evidence="9">
    <location>
        <begin position="459"/>
        <end position="580"/>
    </location>
</feature>
<keyword evidence="5" id="KW-0130">Cell adhesion</keyword>
<feature type="compositionally biased region" description="Polar residues" evidence="9">
    <location>
        <begin position="507"/>
        <end position="519"/>
    </location>
</feature>
<reference evidence="14" key="1">
    <citation type="journal article" date="2006" name="Science">
        <title>Ancient noncoding elements conserved in the human genome.</title>
        <authorList>
            <person name="Venkatesh B."/>
            <person name="Kirkness E.F."/>
            <person name="Loh Y.H."/>
            <person name="Halpern A.L."/>
            <person name="Lee A.P."/>
            <person name="Johnson J."/>
            <person name="Dandona N."/>
            <person name="Viswanathan L.D."/>
            <person name="Tay A."/>
            <person name="Venter J.C."/>
            <person name="Strausberg R.L."/>
            <person name="Brenner S."/>
        </authorList>
    </citation>
    <scope>NUCLEOTIDE SEQUENCE [LARGE SCALE GENOMIC DNA]</scope>
</reference>
<dbReference type="GO" id="GO:0005509">
    <property type="term" value="F:calcium ion binding"/>
    <property type="evidence" value="ECO:0007669"/>
    <property type="project" value="UniProtKB-UniRule"/>
</dbReference>
<feature type="domain" description="Cadherin" evidence="12">
    <location>
        <begin position="136"/>
        <end position="240"/>
    </location>
</feature>
<sequence length="796" mass="86038">MKTKHLLQCYRGLWLFLCFFLSLQSVVNPLQCSQFNACCVDDLILVVPEDKQPQAVISPIVKKSTDITVTIKNQVDVPMLTIIGDNLVLKDSIDYESPGKKVLDVKFLCSSTNSPEESLDFYFQITNVNDNPPKFPNTVMDVEIGELFPIGPWITVSANDADGDPIAYSLNPKSSGADYFILKNVNNAEISLNKALDYEEVKNLQLILQAEDQGNPPLKETATVTINIRVLDIDNKPPSFQPCKFPSKNICVNAVYSGDVTIKKPETGPLTLTPGPLYALDGDKVLNEPIVYEIIDGDQNNHFKIDATSGNITLVNVIDTLDPVVLTVMASQQNDKYKYTTTTVTIKVLEVNHNKPTFATQPYTGIVMLNSEVDSIVVEKGTKPLIVQAEDADFPAFFNPSITYEIKPSDKFKITRDGFIFTKVVLSNPGELIKLKIIALDETSKETAECDLEVQVSNADATTTATTTVSGGSRPTKPPTQPPGPEPTHTGSTTLPQASSPAIKPTGAQSSTTKSPGSAGSTTVKSPGPGPGPGTEPVTGRTTSSSGPTYHPPSPGVTPDSTAKPGPPDGTATGSPSSYPTVDPSLVYGVKDMVALGVPLAILLLIALIVIAILLRKISKGKMEWKRIRKLSVAKRNAFGGSSNSTKPNGLQFVNEGYLEDDKPSGLEKGILKSSWTPTTNEASITALAAALEPKLEASVPTKASEKSKPQNNNSEDNEGDGDKEVKSILTKERKSDEGYKAVWFREDIDPEAKEERVIETGDDDDAEEMEEDKPGRNRGVSFAPEDDNDEQSYQL</sequence>
<evidence type="ECO:0000256" key="2">
    <source>
        <dbReference type="ARBA" id="ARBA00022692"/>
    </source>
</evidence>
<feature type="compositionally biased region" description="Acidic residues" evidence="9">
    <location>
        <begin position="761"/>
        <end position="772"/>
    </location>
</feature>
<evidence type="ECO:0000313" key="13">
    <source>
        <dbReference type="Ensembl" id="ENSCMIP00000046632.1"/>
    </source>
</evidence>
<reference evidence="13" key="4">
    <citation type="submission" date="2025-08" db="UniProtKB">
        <authorList>
            <consortium name="Ensembl"/>
        </authorList>
    </citation>
    <scope>IDENTIFICATION</scope>
</reference>
<dbReference type="Pfam" id="PF00028">
    <property type="entry name" value="Cadherin"/>
    <property type="match status" value="2"/>
</dbReference>
<evidence type="ECO:0000256" key="1">
    <source>
        <dbReference type="ARBA" id="ARBA00004370"/>
    </source>
</evidence>
<dbReference type="GO" id="GO:0016020">
    <property type="term" value="C:membrane"/>
    <property type="evidence" value="ECO:0007669"/>
    <property type="project" value="UniProtKB-SubCell"/>
</dbReference>
<organism evidence="13 14">
    <name type="scientific">Callorhinchus milii</name>
    <name type="common">Ghost shark</name>
    <dbReference type="NCBI Taxonomy" id="7868"/>
    <lineage>
        <taxon>Eukaryota</taxon>
        <taxon>Metazoa</taxon>
        <taxon>Chordata</taxon>
        <taxon>Craniata</taxon>
        <taxon>Vertebrata</taxon>
        <taxon>Chondrichthyes</taxon>
        <taxon>Holocephali</taxon>
        <taxon>Chimaeriformes</taxon>
        <taxon>Callorhinchidae</taxon>
        <taxon>Callorhinchus</taxon>
    </lineage>
</organism>
<evidence type="ECO:0000256" key="11">
    <source>
        <dbReference type="SAM" id="SignalP"/>
    </source>
</evidence>
<dbReference type="SMART" id="SM00112">
    <property type="entry name" value="CA"/>
    <property type="match status" value="3"/>
</dbReference>
<dbReference type="AlphaFoldDB" id="A0A4W3JUZ1"/>
<evidence type="ECO:0000256" key="9">
    <source>
        <dbReference type="SAM" id="MobiDB-lite"/>
    </source>
</evidence>
<evidence type="ECO:0000256" key="5">
    <source>
        <dbReference type="ARBA" id="ARBA00022889"/>
    </source>
</evidence>
<dbReference type="Gene3D" id="2.60.40.60">
    <property type="entry name" value="Cadherins"/>
    <property type="match status" value="3"/>
</dbReference>
<dbReference type="InterPro" id="IPR050971">
    <property type="entry name" value="Cadherin-domain_protein"/>
</dbReference>
<protein>
    <recommendedName>
        <fullName evidence="12">Cadherin domain-containing protein</fullName>
    </recommendedName>
</protein>
<comment type="subcellular location">
    <subcellularLocation>
        <location evidence="1">Membrane</location>
    </subcellularLocation>
</comment>
<evidence type="ECO:0000256" key="4">
    <source>
        <dbReference type="ARBA" id="ARBA00022837"/>
    </source>
</evidence>
<keyword evidence="3" id="KW-0677">Repeat</keyword>
<evidence type="ECO:0000259" key="12">
    <source>
        <dbReference type="PROSITE" id="PS50268"/>
    </source>
</evidence>
<reference evidence="13" key="5">
    <citation type="submission" date="2025-09" db="UniProtKB">
        <authorList>
            <consortium name="Ensembl"/>
        </authorList>
    </citation>
    <scope>IDENTIFICATION</scope>
</reference>
<dbReference type="Ensembl" id="ENSCMIT00000047294.1">
    <property type="protein sequence ID" value="ENSCMIP00000046632.1"/>
    <property type="gene ID" value="ENSCMIG00000019168.1"/>
</dbReference>
<accession>A0A4W3JUZ1</accession>
<feature type="compositionally biased region" description="Pro residues" evidence="9">
    <location>
        <begin position="476"/>
        <end position="486"/>
    </location>
</feature>
<name>A0A4W3JUZ1_CALMI</name>
<dbReference type="Proteomes" id="UP000314986">
    <property type="component" value="Unassembled WGS sequence"/>
</dbReference>
<dbReference type="InterPro" id="IPR015919">
    <property type="entry name" value="Cadherin-like_sf"/>
</dbReference>
<feature type="chain" id="PRO_5021485544" description="Cadherin domain-containing protein" evidence="11">
    <location>
        <begin position="30"/>
        <end position="796"/>
    </location>
</feature>
<evidence type="ECO:0000256" key="6">
    <source>
        <dbReference type="ARBA" id="ARBA00022989"/>
    </source>
</evidence>
<keyword evidence="4 8" id="KW-0106">Calcium</keyword>
<dbReference type="GO" id="GO:0007156">
    <property type="term" value="P:homophilic cell adhesion via plasma membrane adhesion molecules"/>
    <property type="evidence" value="ECO:0007669"/>
    <property type="project" value="InterPro"/>
</dbReference>
<evidence type="ECO:0000256" key="7">
    <source>
        <dbReference type="ARBA" id="ARBA00023136"/>
    </source>
</evidence>
<dbReference type="GO" id="GO:0005911">
    <property type="term" value="C:cell-cell junction"/>
    <property type="evidence" value="ECO:0007669"/>
    <property type="project" value="TreeGrafter"/>
</dbReference>
<dbReference type="SUPFAM" id="SSF49313">
    <property type="entry name" value="Cadherin-like"/>
    <property type="match status" value="3"/>
</dbReference>
<proteinExistence type="predicted"/>
<feature type="signal peptide" evidence="11">
    <location>
        <begin position="1"/>
        <end position="29"/>
    </location>
</feature>
<evidence type="ECO:0000313" key="14">
    <source>
        <dbReference type="Proteomes" id="UP000314986"/>
    </source>
</evidence>
<feature type="domain" description="Cadherin" evidence="12">
    <location>
        <begin position="277"/>
        <end position="358"/>
    </location>
</feature>
<keyword evidence="11" id="KW-0732">Signal</keyword>
<feature type="compositionally biased region" description="Basic and acidic residues" evidence="9">
    <location>
        <begin position="721"/>
        <end position="760"/>
    </location>
</feature>
<keyword evidence="6 10" id="KW-1133">Transmembrane helix</keyword>
<evidence type="ECO:0000256" key="8">
    <source>
        <dbReference type="PROSITE-ProRule" id="PRU00043"/>
    </source>
</evidence>
<dbReference type="PRINTS" id="PR00205">
    <property type="entry name" value="CADHERIN"/>
</dbReference>
<reference evidence="14" key="2">
    <citation type="journal article" date="2007" name="PLoS Biol.">
        <title>Survey sequencing and comparative analysis of the elephant shark (Callorhinchus milii) genome.</title>
        <authorList>
            <person name="Venkatesh B."/>
            <person name="Kirkness E.F."/>
            <person name="Loh Y.H."/>
            <person name="Halpern A.L."/>
            <person name="Lee A.P."/>
            <person name="Johnson J."/>
            <person name="Dandona N."/>
            <person name="Viswanathan L.D."/>
            <person name="Tay A."/>
            <person name="Venter J.C."/>
            <person name="Strausberg R.L."/>
            <person name="Brenner S."/>
        </authorList>
    </citation>
    <scope>NUCLEOTIDE SEQUENCE [LARGE SCALE GENOMIC DNA]</scope>
</reference>
<keyword evidence="2 10" id="KW-0812">Transmembrane</keyword>
<keyword evidence="7 10" id="KW-0472">Membrane</keyword>
<feature type="region of interest" description="Disordered" evidence="9">
    <location>
        <begin position="698"/>
        <end position="796"/>
    </location>
</feature>
<dbReference type="PANTHER" id="PTHR24025">
    <property type="entry name" value="DESMOGLEIN FAMILY MEMBER"/>
    <property type="match status" value="1"/>
</dbReference>
<feature type="compositionally biased region" description="Acidic residues" evidence="9">
    <location>
        <begin position="785"/>
        <end position="796"/>
    </location>
</feature>
<dbReference type="PROSITE" id="PS50268">
    <property type="entry name" value="CADHERIN_2"/>
    <property type="match status" value="3"/>
</dbReference>
<feature type="compositionally biased region" description="Polar residues" evidence="9">
    <location>
        <begin position="491"/>
        <end position="500"/>
    </location>
</feature>
<dbReference type="PANTHER" id="PTHR24025:SF31">
    <property type="entry name" value="NEURAL-CADHERIN"/>
    <property type="match status" value="1"/>
</dbReference>
<feature type="transmembrane region" description="Helical" evidence="10">
    <location>
        <begin position="593"/>
        <end position="615"/>
    </location>
</feature>
<dbReference type="CDD" id="cd11304">
    <property type="entry name" value="Cadherin_repeat"/>
    <property type="match status" value="2"/>
</dbReference>
<dbReference type="InterPro" id="IPR002126">
    <property type="entry name" value="Cadherin-like_dom"/>
</dbReference>